<protein>
    <recommendedName>
        <fullName evidence="1">AB hydrolase-1 domain-containing protein</fullName>
    </recommendedName>
</protein>
<dbReference type="AlphaFoldDB" id="A0A382LIS7"/>
<dbReference type="Gene3D" id="3.40.50.1820">
    <property type="entry name" value="alpha/beta hydrolase"/>
    <property type="match status" value="1"/>
</dbReference>
<reference evidence="2" key="1">
    <citation type="submission" date="2018-05" db="EMBL/GenBank/DDBJ databases">
        <authorList>
            <person name="Lanie J.A."/>
            <person name="Ng W.-L."/>
            <person name="Kazmierczak K.M."/>
            <person name="Andrzejewski T.M."/>
            <person name="Davidsen T.M."/>
            <person name="Wayne K.J."/>
            <person name="Tettelin H."/>
            <person name="Glass J.I."/>
            <person name="Rusch D."/>
            <person name="Podicherti R."/>
            <person name="Tsui H.-C.T."/>
            <person name="Winkler M.E."/>
        </authorList>
    </citation>
    <scope>NUCLEOTIDE SEQUENCE</scope>
</reference>
<dbReference type="InterPro" id="IPR050266">
    <property type="entry name" value="AB_hydrolase_sf"/>
</dbReference>
<accession>A0A382LIS7</accession>
<evidence type="ECO:0000259" key="1">
    <source>
        <dbReference type="Pfam" id="PF00561"/>
    </source>
</evidence>
<dbReference type="SUPFAM" id="SSF53474">
    <property type="entry name" value="alpha/beta-Hydrolases"/>
    <property type="match status" value="1"/>
</dbReference>
<proteinExistence type="predicted"/>
<dbReference type="PANTHER" id="PTHR43798">
    <property type="entry name" value="MONOACYLGLYCEROL LIPASE"/>
    <property type="match status" value="1"/>
</dbReference>
<feature type="non-terminal residue" evidence="2">
    <location>
        <position position="1"/>
    </location>
</feature>
<evidence type="ECO:0000313" key="2">
    <source>
        <dbReference type="EMBL" id="SVC35745.1"/>
    </source>
</evidence>
<feature type="domain" description="AB hydrolase-1" evidence="1">
    <location>
        <begin position="36"/>
        <end position="165"/>
    </location>
</feature>
<dbReference type="InterPro" id="IPR000073">
    <property type="entry name" value="AB_hydrolase_1"/>
</dbReference>
<gene>
    <name evidence="2" type="ORF">METZ01_LOCUS288599</name>
</gene>
<name>A0A382LIS7_9ZZZZ</name>
<dbReference type="Pfam" id="PF00561">
    <property type="entry name" value="Abhydrolase_1"/>
    <property type="match status" value="1"/>
</dbReference>
<organism evidence="2">
    <name type="scientific">marine metagenome</name>
    <dbReference type="NCBI Taxonomy" id="408172"/>
    <lineage>
        <taxon>unclassified sequences</taxon>
        <taxon>metagenomes</taxon>
        <taxon>ecological metagenomes</taxon>
    </lineage>
</organism>
<dbReference type="InterPro" id="IPR029058">
    <property type="entry name" value="AB_hydrolase_fold"/>
</dbReference>
<sequence length="303" mass="34343">KEHDVVGEEHWAKKGDNTKIFLWNKFVGDPVNSIGTLVFVHGSSMASQPTFDLHIEGRPFSSAMNYFAIQGFDTWCVDMEGYGRSDKDRDSYFFISDGADDLEVACQYIKNIRSIEKVHMYGISSGALRASLFAQRNPTMINRLAMDAMVWTGEGSPTLENRRKKLEEFKANKRRPIDLDFVRSIFSRDHSGCAEESVIEGFAKVICELDTSIPNGTYIDMCENLPIVDPEKLTMPCLVMRGQWDGIAAMGDLLKFFERIPNPDKQFIVMPGVSHASFQQKNYMMVYHILNSFLSQVSPNYLG</sequence>
<dbReference type="EMBL" id="UINC01086881">
    <property type="protein sequence ID" value="SVC35745.1"/>
    <property type="molecule type" value="Genomic_DNA"/>
</dbReference>